<accession>A0A0E0LSY6</accession>
<dbReference type="HOGENOM" id="CLU_2088752_0_0_1"/>
<keyword evidence="2" id="KW-1185">Reference proteome</keyword>
<dbReference type="Gramene" id="OPUNC08G07530.1">
    <property type="protein sequence ID" value="OPUNC08G07530.1"/>
    <property type="gene ID" value="OPUNC08G07530"/>
</dbReference>
<evidence type="ECO:0000313" key="2">
    <source>
        <dbReference type="Proteomes" id="UP000026962"/>
    </source>
</evidence>
<sequence length="117" mass="12611">MEGVLHSTLSWHRGGLTAYCTLGGPYALALRSTRFVRGTSSSTISPPPAVVTPSSATPATARCEGSTTTARRAAWTYTRAAPTCRCPSTTFDFELRTEVSHQCSSCREMETMVLPLH</sequence>
<dbReference type="AlphaFoldDB" id="A0A0E0LSY6"/>
<reference evidence="1" key="2">
    <citation type="submission" date="2018-05" db="EMBL/GenBank/DDBJ databases">
        <title>OpunRS2 (Oryza punctata Reference Sequence Version 2).</title>
        <authorList>
            <person name="Zhang J."/>
            <person name="Kudrna D."/>
            <person name="Lee S."/>
            <person name="Talag J."/>
            <person name="Welchert J."/>
            <person name="Wing R.A."/>
        </authorList>
    </citation>
    <scope>NUCLEOTIDE SEQUENCE [LARGE SCALE GENOMIC DNA]</scope>
</reference>
<evidence type="ECO:0000313" key="1">
    <source>
        <dbReference type="EnsemblPlants" id="OPUNC08G07530.1"/>
    </source>
</evidence>
<proteinExistence type="predicted"/>
<name>A0A0E0LSY6_ORYPU</name>
<protein>
    <submittedName>
        <fullName evidence="1">Uncharacterized protein</fullName>
    </submittedName>
</protein>
<dbReference type="EnsemblPlants" id="OPUNC08G07530.1">
    <property type="protein sequence ID" value="OPUNC08G07530.1"/>
    <property type="gene ID" value="OPUNC08G07530"/>
</dbReference>
<dbReference type="Proteomes" id="UP000026962">
    <property type="component" value="Chromosome 8"/>
</dbReference>
<reference evidence="1" key="1">
    <citation type="submission" date="2015-04" db="UniProtKB">
        <authorList>
            <consortium name="EnsemblPlants"/>
        </authorList>
    </citation>
    <scope>IDENTIFICATION</scope>
</reference>
<organism evidence="1">
    <name type="scientific">Oryza punctata</name>
    <name type="common">Red rice</name>
    <dbReference type="NCBI Taxonomy" id="4537"/>
    <lineage>
        <taxon>Eukaryota</taxon>
        <taxon>Viridiplantae</taxon>
        <taxon>Streptophyta</taxon>
        <taxon>Embryophyta</taxon>
        <taxon>Tracheophyta</taxon>
        <taxon>Spermatophyta</taxon>
        <taxon>Magnoliopsida</taxon>
        <taxon>Liliopsida</taxon>
        <taxon>Poales</taxon>
        <taxon>Poaceae</taxon>
        <taxon>BOP clade</taxon>
        <taxon>Oryzoideae</taxon>
        <taxon>Oryzeae</taxon>
        <taxon>Oryzinae</taxon>
        <taxon>Oryza</taxon>
    </lineage>
</organism>